<sequence>MQMNTFPLVLSESYLISPRVKHFVFSIESEQPFSYLPGQFITVHFEHEGKVLKRSYSIANPPGSKQIEFAAGYVEDGPGTRFLFNLNQGDRINVSGPFGRLVLKDDAPGRYILAATSTGITPYRAMLPELTRRLQQSPSLKVVVLLGVQSEADAIYSQEFIDFANACPQQVEFRIQLSRPAGELAAPCQFKGYVQHSFSELNLNPAEDLVYLCGNPGMIDEAFESLKASGFAMQQIVREKYISR</sequence>
<reference evidence="4" key="1">
    <citation type="journal article" date="2019" name="Int. J. Syst. Evol. Microbiol.">
        <title>The Global Catalogue of Microorganisms (GCM) 10K type strain sequencing project: providing services to taxonomists for standard genome sequencing and annotation.</title>
        <authorList>
            <consortium name="The Broad Institute Genomics Platform"/>
            <consortium name="The Broad Institute Genome Sequencing Center for Infectious Disease"/>
            <person name="Wu L."/>
            <person name="Ma J."/>
        </authorList>
    </citation>
    <scope>NUCLEOTIDE SEQUENCE [LARGE SCALE GENOMIC DNA]</scope>
    <source>
        <strain evidence="4">CCUG 59858</strain>
    </source>
</reference>
<gene>
    <name evidence="3" type="ORF">ACFORL_06645</name>
</gene>
<evidence type="ECO:0000313" key="4">
    <source>
        <dbReference type="Proteomes" id="UP001595758"/>
    </source>
</evidence>
<name>A0ABV8CFK7_9GAMM</name>
<dbReference type="InterPro" id="IPR039261">
    <property type="entry name" value="FNR_nucleotide-bd"/>
</dbReference>
<dbReference type="InterPro" id="IPR050415">
    <property type="entry name" value="MRET"/>
</dbReference>
<dbReference type="SUPFAM" id="SSF63380">
    <property type="entry name" value="Riboflavin synthase domain-like"/>
    <property type="match status" value="1"/>
</dbReference>
<dbReference type="PROSITE" id="PS51384">
    <property type="entry name" value="FAD_FR"/>
    <property type="match status" value="1"/>
</dbReference>
<keyword evidence="4" id="KW-1185">Reference proteome</keyword>
<accession>A0ABV8CFK7</accession>
<dbReference type="PANTHER" id="PTHR47354">
    <property type="entry name" value="NADH OXIDOREDUCTASE HCR"/>
    <property type="match status" value="1"/>
</dbReference>
<protein>
    <submittedName>
        <fullName evidence="3">FAD-binding oxidoreductase</fullName>
    </submittedName>
</protein>
<dbReference type="Gene3D" id="2.40.30.10">
    <property type="entry name" value="Translation factors"/>
    <property type="match status" value="1"/>
</dbReference>
<dbReference type="InterPro" id="IPR001433">
    <property type="entry name" value="OxRdtase_FAD/NAD-bd"/>
</dbReference>
<comment type="caution">
    <text evidence="3">The sequence shown here is derived from an EMBL/GenBank/DDBJ whole genome shotgun (WGS) entry which is preliminary data.</text>
</comment>
<comment type="cofactor">
    <cofactor evidence="1">
        <name>[2Fe-2S] cluster</name>
        <dbReference type="ChEBI" id="CHEBI:190135"/>
    </cofactor>
</comment>
<dbReference type="PRINTS" id="PR00410">
    <property type="entry name" value="PHEHYDRXLASE"/>
</dbReference>
<dbReference type="InterPro" id="IPR017938">
    <property type="entry name" value="Riboflavin_synthase-like_b-brl"/>
</dbReference>
<dbReference type="InterPro" id="IPR001709">
    <property type="entry name" value="Flavoprot_Pyr_Nucl_cyt_Rdtase"/>
</dbReference>
<evidence type="ECO:0000313" key="3">
    <source>
        <dbReference type="EMBL" id="MFC3908754.1"/>
    </source>
</evidence>
<dbReference type="RefSeq" id="WP_382342326.1">
    <property type="nucleotide sequence ID" value="NZ_JBHSAB010000012.1"/>
</dbReference>
<dbReference type="EMBL" id="JBHSAB010000012">
    <property type="protein sequence ID" value="MFC3908754.1"/>
    <property type="molecule type" value="Genomic_DNA"/>
</dbReference>
<dbReference type="Pfam" id="PF00175">
    <property type="entry name" value="NAD_binding_1"/>
    <property type="match status" value="1"/>
</dbReference>
<evidence type="ECO:0000256" key="1">
    <source>
        <dbReference type="ARBA" id="ARBA00034078"/>
    </source>
</evidence>
<proteinExistence type="predicted"/>
<dbReference type="PANTHER" id="PTHR47354:SF5">
    <property type="entry name" value="PROTEIN RFBI"/>
    <property type="match status" value="1"/>
</dbReference>
<dbReference type="Gene3D" id="3.40.50.80">
    <property type="entry name" value="Nucleotide-binding domain of ferredoxin-NADP reductase (FNR) module"/>
    <property type="match status" value="1"/>
</dbReference>
<dbReference type="InterPro" id="IPR017927">
    <property type="entry name" value="FAD-bd_FR_type"/>
</dbReference>
<dbReference type="SUPFAM" id="SSF52343">
    <property type="entry name" value="Ferredoxin reductase-like, C-terminal NADP-linked domain"/>
    <property type="match status" value="1"/>
</dbReference>
<dbReference type="InterPro" id="IPR008333">
    <property type="entry name" value="Cbr1-like_FAD-bd_dom"/>
</dbReference>
<evidence type="ECO:0000259" key="2">
    <source>
        <dbReference type="PROSITE" id="PS51384"/>
    </source>
</evidence>
<organism evidence="3 4">
    <name type="scientific">Legionella dresdenensis</name>
    <dbReference type="NCBI Taxonomy" id="450200"/>
    <lineage>
        <taxon>Bacteria</taxon>
        <taxon>Pseudomonadati</taxon>
        <taxon>Pseudomonadota</taxon>
        <taxon>Gammaproteobacteria</taxon>
        <taxon>Legionellales</taxon>
        <taxon>Legionellaceae</taxon>
        <taxon>Legionella</taxon>
    </lineage>
</organism>
<dbReference type="Pfam" id="PF00970">
    <property type="entry name" value="FAD_binding_6"/>
    <property type="match status" value="1"/>
</dbReference>
<dbReference type="PRINTS" id="PR00371">
    <property type="entry name" value="FPNCR"/>
</dbReference>
<dbReference type="Proteomes" id="UP001595758">
    <property type="component" value="Unassembled WGS sequence"/>
</dbReference>
<feature type="domain" description="FAD-binding FR-type" evidence="2">
    <location>
        <begin position="3"/>
        <end position="104"/>
    </location>
</feature>